<dbReference type="InterPro" id="IPR008042">
    <property type="entry name" value="Retrotrans_Pao"/>
</dbReference>
<feature type="region of interest" description="Disordered" evidence="1">
    <location>
        <begin position="24"/>
        <end position="47"/>
    </location>
</feature>
<evidence type="ECO:0000313" key="2">
    <source>
        <dbReference type="EMBL" id="KAJ8416124.1"/>
    </source>
</evidence>
<feature type="compositionally biased region" description="Polar residues" evidence="1">
    <location>
        <begin position="677"/>
        <end position="686"/>
    </location>
</feature>
<dbReference type="PANTHER" id="PTHR22955">
    <property type="entry name" value="RETROTRANSPOSON"/>
    <property type="match status" value="1"/>
</dbReference>
<feature type="compositionally biased region" description="Basic and acidic residues" evidence="1">
    <location>
        <begin position="31"/>
        <end position="46"/>
    </location>
</feature>
<comment type="caution">
    <text evidence="2">The sequence shown here is derived from an EMBL/GenBank/DDBJ whole genome shotgun (WGS) entry which is preliminary data.</text>
</comment>
<name>A0AAD7T818_9TELE</name>
<dbReference type="Proteomes" id="UP001221898">
    <property type="component" value="Unassembled WGS sequence"/>
</dbReference>
<feature type="region of interest" description="Disordered" evidence="1">
    <location>
        <begin position="394"/>
        <end position="422"/>
    </location>
</feature>
<feature type="region of interest" description="Disordered" evidence="1">
    <location>
        <begin position="602"/>
        <end position="623"/>
    </location>
</feature>
<reference evidence="2" key="1">
    <citation type="journal article" date="2023" name="Science">
        <title>Genome structures resolve the early diversification of teleost fishes.</title>
        <authorList>
            <person name="Parey E."/>
            <person name="Louis A."/>
            <person name="Montfort J."/>
            <person name="Bouchez O."/>
            <person name="Roques C."/>
            <person name="Iampietro C."/>
            <person name="Lluch J."/>
            <person name="Castinel A."/>
            <person name="Donnadieu C."/>
            <person name="Desvignes T."/>
            <person name="Floi Bucao C."/>
            <person name="Jouanno E."/>
            <person name="Wen M."/>
            <person name="Mejri S."/>
            <person name="Dirks R."/>
            <person name="Jansen H."/>
            <person name="Henkel C."/>
            <person name="Chen W.J."/>
            <person name="Zahm M."/>
            <person name="Cabau C."/>
            <person name="Klopp C."/>
            <person name="Thompson A.W."/>
            <person name="Robinson-Rechavi M."/>
            <person name="Braasch I."/>
            <person name="Lecointre G."/>
            <person name="Bobe J."/>
            <person name="Postlethwait J.H."/>
            <person name="Berthelot C."/>
            <person name="Roest Crollius H."/>
            <person name="Guiguen Y."/>
        </authorList>
    </citation>
    <scope>NUCLEOTIDE SEQUENCE</scope>
    <source>
        <strain evidence="2">NC1722</strain>
    </source>
</reference>
<evidence type="ECO:0000313" key="3">
    <source>
        <dbReference type="Proteomes" id="UP001221898"/>
    </source>
</evidence>
<organism evidence="2 3">
    <name type="scientific">Aldrovandia affinis</name>
    <dbReference type="NCBI Taxonomy" id="143900"/>
    <lineage>
        <taxon>Eukaryota</taxon>
        <taxon>Metazoa</taxon>
        <taxon>Chordata</taxon>
        <taxon>Craniata</taxon>
        <taxon>Vertebrata</taxon>
        <taxon>Euteleostomi</taxon>
        <taxon>Actinopterygii</taxon>
        <taxon>Neopterygii</taxon>
        <taxon>Teleostei</taxon>
        <taxon>Notacanthiformes</taxon>
        <taxon>Halosauridae</taxon>
        <taxon>Aldrovandia</taxon>
    </lineage>
</organism>
<feature type="region of interest" description="Disordered" evidence="1">
    <location>
        <begin position="643"/>
        <end position="686"/>
    </location>
</feature>
<dbReference type="EMBL" id="JAINUG010000007">
    <property type="protein sequence ID" value="KAJ8416124.1"/>
    <property type="molecule type" value="Genomic_DNA"/>
</dbReference>
<dbReference type="Pfam" id="PF05380">
    <property type="entry name" value="Peptidase_A17"/>
    <property type="match status" value="1"/>
</dbReference>
<evidence type="ECO:0000256" key="1">
    <source>
        <dbReference type="SAM" id="MobiDB-lite"/>
    </source>
</evidence>
<sequence length="686" mass="75260">MLDTITSGVEEILSAGGFSLKPWVRSGQGGRRKDDTRTCGGERPEATPKTLVLPNQLKDEDNKALGIGYLVDSDQLYVMTSVNFSKRKGRMRTDLNLKIEEVRENTPKGLSRRELLSQVAALYDPIGLVSPAKQKGNILVRRAFQEAGGGSSAKETWDDPISPGLRQEAIKLFGEYIRLGEVKFHRSLTPSGQRGRPWGITFSDGSDHAYGAVLYVRWETQQGIEVRLVESKAKLAPLDQKGDAVRAEVCGAVYATRLRKYVERHSRLQIEHWIHLVDSRTVLGAIQRESYGYQSFFANRIGKIQKAGSPTEWWWIPGECNVADIITRGAAPEELSEDSPWQKGPGFLEKPFEEWPVKSAAEVAADARESVNKLKRKAFSGALTRAQANVRTGKVKVNQSLTEPARDSGIPEESQLPEDKSRKRPCCASITNLVNPERFSSLSRLCRVVAWVWRAAQKWLEKRSCGTSRAGKQVKRLDKQSGETVLSPKEREGALQDLILAAQKDMSLPTTTINRLVVYKEEESGLLKCKGRVPVWDGVEAAVPVLPHGSWISTLLAREAHERSHEGVAGTLLQMRKKAWVLQGRRIAKKVTSVDPDDISMAEVGQRTRSSPPKVGDVTEGAGLKGTTGQIPCIVITAESNPAVLPSQRSSGHGSRSRTTNGSSGARPGTAELVGAQQGSQLPSTG</sequence>
<feature type="compositionally biased region" description="Low complexity" evidence="1">
    <location>
        <begin position="647"/>
        <end position="667"/>
    </location>
</feature>
<accession>A0AAD7T818</accession>
<dbReference type="PANTHER" id="PTHR22955:SF67">
    <property type="entry name" value="ASPARTIC PUTATIVE DOMAIN-CONTAINING PROTEIN-RELATED"/>
    <property type="match status" value="1"/>
</dbReference>
<dbReference type="AlphaFoldDB" id="A0AAD7T818"/>
<keyword evidence="3" id="KW-1185">Reference proteome</keyword>
<protein>
    <submittedName>
        <fullName evidence="2">Uncharacterized protein</fullName>
    </submittedName>
</protein>
<gene>
    <name evidence="2" type="ORF">AAFF_G00381460</name>
</gene>
<proteinExistence type="predicted"/>